<evidence type="ECO:0000313" key="10">
    <source>
        <dbReference type="EMBL" id="CAG9539078.1"/>
    </source>
</evidence>
<feature type="transmembrane region" description="Helical" evidence="8">
    <location>
        <begin position="52"/>
        <end position="76"/>
    </location>
</feature>
<dbReference type="Proteomes" id="UP000746747">
    <property type="component" value="Unassembled WGS sequence"/>
</dbReference>
<dbReference type="GO" id="GO:0015271">
    <property type="term" value="F:outward rectifier potassium channel activity"/>
    <property type="evidence" value="ECO:0007669"/>
    <property type="project" value="TreeGrafter"/>
</dbReference>
<dbReference type="PANTHER" id="PTHR11003">
    <property type="entry name" value="POTASSIUM CHANNEL, SUBFAMILY K"/>
    <property type="match status" value="1"/>
</dbReference>
<dbReference type="GO" id="GO:0022841">
    <property type="term" value="F:potassium ion leak channel activity"/>
    <property type="evidence" value="ECO:0007669"/>
    <property type="project" value="TreeGrafter"/>
</dbReference>
<evidence type="ECO:0000256" key="7">
    <source>
        <dbReference type="ARBA" id="ARBA00023303"/>
    </source>
</evidence>
<sequence length="153" mass="17590">MVLITFLFTPTFAIIVMEAERSRQWNYIDSLYYTFTTSTLIGLGDLTPQPSYFQFFILIPLFLISETLFALAFGFITRIKCTLQEEYSHNSQELAKLSAEVDVTKDSGSAEADIDAEIAELSAREMLMDKKIDRVKLNLFRIIEIQQILKRSL</sequence>
<keyword evidence="7" id="KW-0407">Ion channel</keyword>
<proteinExistence type="predicted"/>
<evidence type="ECO:0000313" key="11">
    <source>
        <dbReference type="Proteomes" id="UP000746747"/>
    </source>
</evidence>
<keyword evidence="5" id="KW-0406">Ion transport</keyword>
<accession>A0A8J2PXJ8</accession>
<dbReference type="InterPro" id="IPR003280">
    <property type="entry name" value="2pore_dom_K_chnl"/>
</dbReference>
<dbReference type="OrthoDB" id="297496at2759"/>
<keyword evidence="11" id="KW-1185">Reference proteome</keyword>
<dbReference type="GO" id="GO:0005886">
    <property type="term" value="C:plasma membrane"/>
    <property type="evidence" value="ECO:0007669"/>
    <property type="project" value="TreeGrafter"/>
</dbReference>
<gene>
    <name evidence="10" type="ORF">CJOHNSTONI_LOCUS8714</name>
</gene>
<dbReference type="SUPFAM" id="SSF81324">
    <property type="entry name" value="Voltage-gated potassium channels"/>
    <property type="match status" value="1"/>
</dbReference>
<keyword evidence="3 8" id="KW-0812">Transmembrane</keyword>
<comment type="caution">
    <text evidence="10">The sequence shown here is derived from an EMBL/GenBank/DDBJ whole genome shotgun (WGS) entry which is preliminary data.</text>
</comment>
<keyword evidence="6 8" id="KW-0472">Membrane</keyword>
<dbReference type="EMBL" id="CAKAEH010001746">
    <property type="protein sequence ID" value="CAG9539078.1"/>
    <property type="molecule type" value="Genomic_DNA"/>
</dbReference>
<evidence type="ECO:0000256" key="3">
    <source>
        <dbReference type="ARBA" id="ARBA00022692"/>
    </source>
</evidence>
<keyword evidence="2" id="KW-0813">Transport</keyword>
<evidence type="ECO:0000259" key="9">
    <source>
        <dbReference type="Pfam" id="PF07885"/>
    </source>
</evidence>
<evidence type="ECO:0000256" key="1">
    <source>
        <dbReference type="ARBA" id="ARBA00004141"/>
    </source>
</evidence>
<evidence type="ECO:0000256" key="4">
    <source>
        <dbReference type="ARBA" id="ARBA00022989"/>
    </source>
</evidence>
<feature type="domain" description="Potassium channel" evidence="9">
    <location>
        <begin position="4"/>
        <end position="77"/>
    </location>
</feature>
<protein>
    <recommendedName>
        <fullName evidence="9">Potassium channel domain-containing protein</fullName>
    </recommendedName>
</protein>
<evidence type="ECO:0000256" key="5">
    <source>
        <dbReference type="ARBA" id="ARBA00023065"/>
    </source>
</evidence>
<evidence type="ECO:0000256" key="6">
    <source>
        <dbReference type="ARBA" id="ARBA00023136"/>
    </source>
</evidence>
<dbReference type="Gene3D" id="1.10.287.70">
    <property type="match status" value="1"/>
</dbReference>
<evidence type="ECO:0000256" key="8">
    <source>
        <dbReference type="SAM" id="Phobius"/>
    </source>
</evidence>
<dbReference type="GO" id="GO:0030322">
    <property type="term" value="P:stabilization of membrane potential"/>
    <property type="evidence" value="ECO:0007669"/>
    <property type="project" value="TreeGrafter"/>
</dbReference>
<evidence type="ECO:0000256" key="2">
    <source>
        <dbReference type="ARBA" id="ARBA00022448"/>
    </source>
</evidence>
<organism evidence="10 11">
    <name type="scientific">Cercopithifilaria johnstoni</name>
    <dbReference type="NCBI Taxonomy" id="2874296"/>
    <lineage>
        <taxon>Eukaryota</taxon>
        <taxon>Metazoa</taxon>
        <taxon>Ecdysozoa</taxon>
        <taxon>Nematoda</taxon>
        <taxon>Chromadorea</taxon>
        <taxon>Rhabditida</taxon>
        <taxon>Spirurina</taxon>
        <taxon>Spiruromorpha</taxon>
        <taxon>Filarioidea</taxon>
        <taxon>Onchocercidae</taxon>
        <taxon>Cercopithifilaria</taxon>
    </lineage>
</organism>
<comment type="subcellular location">
    <subcellularLocation>
        <location evidence="1">Membrane</location>
        <topology evidence="1">Multi-pass membrane protein</topology>
    </subcellularLocation>
</comment>
<name>A0A8J2PXJ8_9BILA</name>
<keyword evidence="4 8" id="KW-1133">Transmembrane helix</keyword>
<dbReference type="Pfam" id="PF07885">
    <property type="entry name" value="Ion_trans_2"/>
    <property type="match status" value="1"/>
</dbReference>
<dbReference type="AlphaFoldDB" id="A0A8J2PXJ8"/>
<dbReference type="InterPro" id="IPR013099">
    <property type="entry name" value="K_chnl_dom"/>
</dbReference>
<reference evidence="10" key="1">
    <citation type="submission" date="2021-09" db="EMBL/GenBank/DDBJ databases">
        <authorList>
            <consortium name="Pathogen Informatics"/>
        </authorList>
    </citation>
    <scope>NUCLEOTIDE SEQUENCE</scope>
</reference>
<dbReference type="PANTHER" id="PTHR11003:SF334">
    <property type="entry name" value="FI03418P"/>
    <property type="match status" value="1"/>
</dbReference>